<dbReference type="InterPro" id="IPR039422">
    <property type="entry name" value="MarR/SlyA-like"/>
</dbReference>
<dbReference type="SUPFAM" id="SSF46785">
    <property type="entry name" value="Winged helix' DNA-binding domain"/>
    <property type="match status" value="1"/>
</dbReference>
<dbReference type="InterPro" id="IPR000835">
    <property type="entry name" value="HTH_MarR-typ"/>
</dbReference>
<evidence type="ECO:0000313" key="3">
    <source>
        <dbReference type="Proteomes" id="UP000628710"/>
    </source>
</evidence>
<accession>A0A934JT43</accession>
<dbReference type="GO" id="GO:0003700">
    <property type="term" value="F:DNA-binding transcription factor activity"/>
    <property type="evidence" value="ECO:0007669"/>
    <property type="project" value="InterPro"/>
</dbReference>
<dbReference type="InterPro" id="IPR036390">
    <property type="entry name" value="WH_DNA-bd_sf"/>
</dbReference>
<dbReference type="AlphaFoldDB" id="A0A934JT43"/>
<dbReference type="Proteomes" id="UP000628710">
    <property type="component" value="Unassembled WGS sequence"/>
</dbReference>
<proteinExistence type="predicted"/>
<keyword evidence="3" id="KW-1185">Reference proteome</keyword>
<dbReference type="Pfam" id="PF12802">
    <property type="entry name" value="MarR_2"/>
    <property type="match status" value="1"/>
</dbReference>
<gene>
    <name evidence="2" type="ORF">I8J31_02650</name>
</gene>
<dbReference type="SMART" id="SM00347">
    <property type="entry name" value="HTH_MARR"/>
    <property type="match status" value="1"/>
</dbReference>
<reference evidence="2" key="1">
    <citation type="submission" date="2020-12" db="EMBL/GenBank/DDBJ databases">
        <title>Marinomonas arctica sp. nov., a psychrotolerant bacterium isolated from the Arctic.</title>
        <authorList>
            <person name="Zhang Y."/>
        </authorList>
    </citation>
    <scope>NUCLEOTIDE SEQUENCE</scope>
    <source>
        <strain evidence="2">C1424</strain>
    </source>
</reference>
<feature type="domain" description="HTH marR-type" evidence="1">
    <location>
        <begin position="33"/>
        <end position="166"/>
    </location>
</feature>
<dbReference type="PANTHER" id="PTHR33164">
    <property type="entry name" value="TRANSCRIPTIONAL REGULATOR, MARR FAMILY"/>
    <property type="match status" value="1"/>
</dbReference>
<dbReference type="GO" id="GO:0006950">
    <property type="term" value="P:response to stress"/>
    <property type="evidence" value="ECO:0007669"/>
    <property type="project" value="TreeGrafter"/>
</dbReference>
<dbReference type="PANTHER" id="PTHR33164:SF57">
    <property type="entry name" value="MARR-FAMILY TRANSCRIPTIONAL REGULATOR"/>
    <property type="match status" value="1"/>
</dbReference>
<evidence type="ECO:0000313" key="2">
    <source>
        <dbReference type="EMBL" id="MBJ7536577.1"/>
    </source>
</evidence>
<name>A0A934JT43_9GAMM</name>
<sequence>MKNTEFSLLPDDFFLVDVEDGNTKEAYKTLSPSHTPVMLLSFAASKFTEDASNYFKQLFGLGSVDWRMLFLLSLKPGTTAAEASKTFGVDKGTVSRSVSRLTKGGLIVSGDLHANGRSRGLSLSPSGRETHDQLLAATLNQHHFLMKGFDEAEVKMFCNLLLRFTANLEDLSKLNAQEHEEKALP</sequence>
<dbReference type="RefSeq" id="WP_199466758.1">
    <property type="nucleotide sequence ID" value="NZ_JAEMNX010000002.1"/>
</dbReference>
<protein>
    <submittedName>
        <fullName evidence="2">MarR family transcriptional regulator</fullName>
    </submittedName>
</protein>
<dbReference type="EMBL" id="JAEMNX010000002">
    <property type="protein sequence ID" value="MBJ7536577.1"/>
    <property type="molecule type" value="Genomic_DNA"/>
</dbReference>
<dbReference type="Gene3D" id="1.10.10.10">
    <property type="entry name" value="Winged helix-like DNA-binding domain superfamily/Winged helix DNA-binding domain"/>
    <property type="match status" value="1"/>
</dbReference>
<dbReference type="InterPro" id="IPR036388">
    <property type="entry name" value="WH-like_DNA-bd_sf"/>
</dbReference>
<dbReference type="PROSITE" id="PS50995">
    <property type="entry name" value="HTH_MARR_2"/>
    <property type="match status" value="1"/>
</dbReference>
<comment type="caution">
    <text evidence="2">The sequence shown here is derived from an EMBL/GenBank/DDBJ whole genome shotgun (WGS) entry which is preliminary data.</text>
</comment>
<evidence type="ECO:0000259" key="1">
    <source>
        <dbReference type="PROSITE" id="PS50995"/>
    </source>
</evidence>
<organism evidence="2 3">
    <name type="scientific">Marinomonas transparens</name>
    <dbReference type="NCBI Taxonomy" id="2795388"/>
    <lineage>
        <taxon>Bacteria</taxon>
        <taxon>Pseudomonadati</taxon>
        <taxon>Pseudomonadota</taxon>
        <taxon>Gammaproteobacteria</taxon>
        <taxon>Oceanospirillales</taxon>
        <taxon>Oceanospirillaceae</taxon>
        <taxon>Marinomonas</taxon>
    </lineage>
</organism>